<feature type="region of interest" description="Disordered" evidence="7">
    <location>
        <begin position="282"/>
        <end position="400"/>
    </location>
</feature>
<feature type="region of interest" description="Disordered" evidence="7">
    <location>
        <begin position="1"/>
        <end position="36"/>
    </location>
</feature>
<feature type="domain" description="RNA polymerase Rpb7-like N-terminal" evidence="8">
    <location>
        <begin position="82"/>
        <end position="136"/>
    </location>
</feature>
<evidence type="ECO:0000259" key="8">
    <source>
        <dbReference type="Pfam" id="PF03876"/>
    </source>
</evidence>
<feature type="compositionally biased region" description="Low complexity" evidence="7">
    <location>
        <begin position="352"/>
        <end position="362"/>
    </location>
</feature>
<dbReference type="InterPro" id="IPR041178">
    <property type="entry name" value="RPA43_OB"/>
</dbReference>
<organism evidence="10 11">
    <name type="scientific">Batrachochytrium salamandrivorans</name>
    <dbReference type="NCBI Taxonomy" id="1357716"/>
    <lineage>
        <taxon>Eukaryota</taxon>
        <taxon>Fungi</taxon>
        <taxon>Fungi incertae sedis</taxon>
        <taxon>Chytridiomycota</taxon>
        <taxon>Chytridiomycota incertae sedis</taxon>
        <taxon>Chytridiomycetes</taxon>
        <taxon>Rhizophydiales</taxon>
        <taxon>Rhizophydiales incertae sedis</taxon>
        <taxon>Batrachochytrium</taxon>
    </lineage>
</organism>
<proteinExistence type="inferred from homology"/>
<name>A0ABQ8F0H1_9FUNG</name>
<comment type="caution">
    <text evidence="10">The sequence shown here is derived from an EMBL/GenBank/DDBJ whole genome shotgun (WGS) entry which is preliminary data.</text>
</comment>
<dbReference type="PANTHER" id="PTHR12709:SF5">
    <property type="entry name" value="DNA-DIRECTED RNA POLYMERASE I SUBUNIT RPA43"/>
    <property type="match status" value="1"/>
</dbReference>
<keyword evidence="11" id="KW-1185">Reference proteome</keyword>
<keyword evidence="3" id="KW-0240">DNA-directed RNA polymerase</keyword>
<sequence length="400" mass="43197">MSKVASKVRAAKVSAAENQSSPKPNLKKPKPPKAVDDETITTTLISPLDPLLAKDGGAVSTKATPKGERLTSPFLKIYAEIRVCLAPSFIKTPLDGVRNYLNTFIMRYISELGGVVLAYSNVELTSSEGHIMDESPFSFFNIRALFTLFSPKVGSTLYGVVNKVSPDHIGLLVYGMFNASIPSSHIRHDEFYWDTDGHAWRFSSAKDKSTLFIATNSIVKFTVDSLISANKLLAISGSLTTHPDDTGVVDSTGMAAPTLLKPPIFEEENNMEVDVVQSTHVTFSDEEDEPAENVNEDDSDVDDYSHTTLRQTDTGAEEEEEAAAAVSVSVQRGNTTTASSTPLKRKRESKKSASSLSALAPTSRKKSKSDLVVDNASPIAAKVSSEGNEVSSKKKKSAKK</sequence>
<comment type="subcellular location">
    <subcellularLocation>
        <location evidence="1">Nucleus</location>
        <location evidence="1">Nucleolus</location>
    </subcellularLocation>
</comment>
<dbReference type="Gene3D" id="2.40.50.1060">
    <property type="match status" value="1"/>
</dbReference>
<keyword evidence="6" id="KW-0539">Nucleus</keyword>
<reference evidence="10 11" key="1">
    <citation type="submission" date="2021-02" db="EMBL/GenBank/DDBJ databases">
        <title>Variation within the Batrachochytrium salamandrivorans European outbreak.</title>
        <authorList>
            <person name="Kelly M."/>
            <person name="Pasmans F."/>
            <person name="Shea T.P."/>
            <person name="Munoz J.F."/>
            <person name="Carranza S."/>
            <person name="Cuomo C.A."/>
            <person name="Martel A."/>
        </authorList>
    </citation>
    <scope>NUCLEOTIDE SEQUENCE [LARGE SCALE GENOMIC DNA]</scope>
    <source>
        <strain evidence="10 11">AMFP18/2</strain>
    </source>
</reference>
<evidence type="ECO:0000256" key="2">
    <source>
        <dbReference type="ARBA" id="ARBA00005930"/>
    </source>
</evidence>
<comment type="similarity">
    <text evidence="2">Belongs to the eukaryotic RPA43 RNA polymerase subunit family.</text>
</comment>
<dbReference type="Pfam" id="PF03876">
    <property type="entry name" value="SHS2_Rpb7-N"/>
    <property type="match status" value="1"/>
</dbReference>
<evidence type="ECO:0000256" key="4">
    <source>
        <dbReference type="ARBA" id="ARBA00022553"/>
    </source>
</evidence>
<dbReference type="InterPro" id="IPR045113">
    <property type="entry name" value="Rpb7-like"/>
</dbReference>
<evidence type="ECO:0000256" key="7">
    <source>
        <dbReference type="SAM" id="MobiDB-lite"/>
    </source>
</evidence>
<dbReference type="Pfam" id="PF17875">
    <property type="entry name" value="RPA43_OB"/>
    <property type="match status" value="1"/>
</dbReference>
<accession>A0ABQ8F0H1</accession>
<dbReference type="InterPro" id="IPR036898">
    <property type="entry name" value="RNA_pol_Rpb7-like_N_sf"/>
</dbReference>
<evidence type="ECO:0000313" key="11">
    <source>
        <dbReference type="Proteomes" id="UP001648503"/>
    </source>
</evidence>
<evidence type="ECO:0000256" key="3">
    <source>
        <dbReference type="ARBA" id="ARBA00022478"/>
    </source>
</evidence>
<evidence type="ECO:0000256" key="6">
    <source>
        <dbReference type="ARBA" id="ARBA00023242"/>
    </source>
</evidence>
<evidence type="ECO:0000313" key="10">
    <source>
        <dbReference type="EMBL" id="KAH6589950.1"/>
    </source>
</evidence>
<dbReference type="EMBL" id="JAFCIX010000438">
    <property type="protein sequence ID" value="KAH6589950.1"/>
    <property type="molecule type" value="Genomic_DNA"/>
</dbReference>
<gene>
    <name evidence="10" type="ORF">BASA50_009653</name>
</gene>
<evidence type="ECO:0000259" key="9">
    <source>
        <dbReference type="Pfam" id="PF17875"/>
    </source>
</evidence>
<keyword evidence="4" id="KW-0597">Phosphoprotein</keyword>
<dbReference type="Proteomes" id="UP001648503">
    <property type="component" value="Unassembled WGS sequence"/>
</dbReference>
<dbReference type="PANTHER" id="PTHR12709">
    <property type="entry name" value="DNA-DIRECTED RNA POLYMERASE II, III"/>
    <property type="match status" value="1"/>
</dbReference>
<dbReference type="InterPro" id="IPR005576">
    <property type="entry name" value="Rpb7-like_N"/>
</dbReference>
<feature type="compositionally biased region" description="Low complexity" evidence="7">
    <location>
        <begin position="1"/>
        <end position="16"/>
    </location>
</feature>
<feature type="compositionally biased region" description="Acidic residues" evidence="7">
    <location>
        <begin position="284"/>
        <end position="302"/>
    </location>
</feature>
<feature type="compositionally biased region" description="Polar residues" evidence="7">
    <location>
        <begin position="328"/>
        <end position="342"/>
    </location>
</feature>
<evidence type="ECO:0000256" key="1">
    <source>
        <dbReference type="ARBA" id="ARBA00004604"/>
    </source>
</evidence>
<feature type="domain" description="RPA43 OB" evidence="9">
    <location>
        <begin position="151"/>
        <end position="196"/>
    </location>
</feature>
<evidence type="ECO:0000256" key="5">
    <source>
        <dbReference type="ARBA" id="ARBA00023163"/>
    </source>
</evidence>
<keyword evidence="5" id="KW-0804">Transcription</keyword>
<evidence type="ECO:0008006" key="12">
    <source>
        <dbReference type="Google" id="ProtNLM"/>
    </source>
</evidence>
<protein>
    <recommendedName>
        <fullName evidence="12">RPA43 OB domain-containing protein</fullName>
    </recommendedName>
</protein>
<dbReference type="Gene3D" id="3.30.1490.120">
    <property type="entry name" value="RNA polymerase Rpb7-like, N-terminal domain"/>
    <property type="match status" value="1"/>
</dbReference>